<evidence type="ECO:0000313" key="7">
    <source>
        <dbReference type="EMBL" id="CAB3754862.1"/>
    </source>
</evidence>
<keyword evidence="4 7" id="KW-0560">Oxidoreductase</keyword>
<dbReference type="GO" id="GO:0004324">
    <property type="term" value="F:ferredoxin-NADP+ reductase activity"/>
    <property type="evidence" value="ECO:0007669"/>
    <property type="project" value="UniProtKB-EC"/>
</dbReference>
<evidence type="ECO:0000256" key="3">
    <source>
        <dbReference type="ARBA" id="ARBA00022827"/>
    </source>
</evidence>
<dbReference type="InterPro" id="IPR036188">
    <property type="entry name" value="FAD/NAD-bd_sf"/>
</dbReference>
<evidence type="ECO:0000256" key="2">
    <source>
        <dbReference type="ARBA" id="ARBA00022630"/>
    </source>
</evidence>
<evidence type="ECO:0000259" key="5">
    <source>
        <dbReference type="Pfam" id="PF07992"/>
    </source>
</evidence>
<evidence type="ECO:0000313" key="8">
    <source>
        <dbReference type="Proteomes" id="UP000494329"/>
    </source>
</evidence>
<evidence type="ECO:0000259" key="6">
    <source>
        <dbReference type="Pfam" id="PF14759"/>
    </source>
</evidence>
<evidence type="ECO:0000256" key="4">
    <source>
        <dbReference type="ARBA" id="ARBA00023002"/>
    </source>
</evidence>
<organism evidence="7 8">
    <name type="scientific">Paraburkholderia solisilvae</name>
    <dbReference type="NCBI Taxonomy" id="624376"/>
    <lineage>
        <taxon>Bacteria</taxon>
        <taxon>Pseudomonadati</taxon>
        <taxon>Pseudomonadota</taxon>
        <taxon>Betaproteobacteria</taxon>
        <taxon>Burkholderiales</taxon>
        <taxon>Burkholderiaceae</taxon>
        <taxon>Paraburkholderia</taxon>
    </lineage>
</organism>
<reference evidence="7 8" key="1">
    <citation type="submission" date="2020-04" db="EMBL/GenBank/DDBJ databases">
        <authorList>
            <person name="De Canck E."/>
        </authorList>
    </citation>
    <scope>NUCLEOTIDE SEQUENCE [LARGE SCALE GENOMIC DNA]</scope>
    <source>
        <strain evidence="7 8">LMG 29739</strain>
    </source>
</reference>
<dbReference type="InterPro" id="IPR016156">
    <property type="entry name" value="FAD/NAD-linked_Rdtase_dimer_sf"/>
</dbReference>
<dbReference type="Pfam" id="PF07992">
    <property type="entry name" value="Pyr_redox_2"/>
    <property type="match status" value="1"/>
</dbReference>
<dbReference type="Gene3D" id="3.30.390.30">
    <property type="match status" value="1"/>
</dbReference>
<dbReference type="GO" id="GO:0016651">
    <property type="term" value="F:oxidoreductase activity, acting on NAD(P)H"/>
    <property type="evidence" value="ECO:0007669"/>
    <property type="project" value="TreeGrafter"/>
</dbReference>
<dbReference type="InterPro" id="IPR028202">
    <property type="entry name" value="Reductase_C"/>
</dbReference>
<protein>
    <submittedName>
        <fullName evidence="7">Ferredoxin--NAD(P)(+) reductase fdr</fullName>
        <ecNumber evidence="7">1.18.1.2</ecNumber>
    </submittedName>
</protein>
<dbReference type="SUPFAM" id="SSF51905">
    <property type="entry name" value="FAD/NAD(P)-binding domain"/>
    <property type="match status" value="1"/>
</dbReference>
<dbReference type="RefSeq" id="WP_175110785.1">
    <property type="nucleotide sequence ID" value="NZ_CADIKF010000012.1"/>
</dbReference>
<feature type="domain" description="FAD/NAD(P)-binding" evidence="5">
    <location>
        <begin position="4"/>
        <end position="300"/>
    </location>
</feature>
<keyword evidence="8" id="KW-1185">Reference proteome</keyword>
<gene>
    <name evidence="7" type="primary">fdr</name>
    <name evidence="7" type="ORF">LMG29739_02049</name>
</gene>
<comment type="cofactor">
    <cofactor evidence="1">
        <name>FAD</name>
        <dbReference type="ChEBI" id="CHEBI:57692"/>
    </cofactor>
</comment>
<dbReference type="SUPFAM" id="SSF55424">
    <property type="entry name" value="FAD/NAD-linked reductases, dimerisation (C-terminal) domain"/>
    <property type="match status" value="1"/>
</dbReference>
<dbReference type="GO" id="GO:0005737">
    <property type="term" value="C:cytoplasm"/>
    <property type="evidence" value="ECO:0007669"/>
    <property type="project" value="TreeGrafter"/>
</dbReference>
<dbReference type="PANTHER" id="PTHR43557:SF2">
    <property type="entry name" value="RIESKE DOMAIN-CONTAINING PROTEIN-RELATED"/>
    <property type="match status" value="1"/>
</dbReference>
<dbReference type="PRINTS" id="PR00368">
    <property type="entry name" value="FADPNR"/>
</dbReference>
<dbReference type="Proteomes" id="UP000494329">
    <property type="component" value="Unassembled WGS sequence"/>
</dbReference>
<evidence type="ECO:0000256" key="1">
    <source>
        <dbReference type="ARBA" id="ARBA00001974"/>
    </source>
</evidence>
<sequence length="411" mass="43828">MTQRIIIVGAGQSGARTAAALRKSGTDDDIVLIGDESELPYERPPLSKDALINGAQAKSATIFPRDYYAGNRIDLRVDTRVVSIDSAARNVVLADAASLAYDHLVLATGARARRLEVPGADLDGVVTLRTAQDSARLAARLTPGARVVVLGGGFLGLEVAASAVQLKCAVTVVEAGPVLLGRILGGFMGDHLARLHRAHGVDIRTDARVKMIQGQGTAHAVELDDGTVLPADTVVVSIGATANDELARAAGVECNDGVLVDAHARSSVPGIYAVGDVARQRERWALNAVRLESWENAELQAQTVARTILGVPEATDLAPWFWTDQYDENIQILGGRAPEDTLVMRGDMAERSWCAFFVRDDSAGGARIHGALLMNAGRERRIVKQLMDNRQLVDTALLADPAHPLKNLPRT</sequence>
<dbReference type="EMBL" id="CADIKF010000012">
    <property type="protein sequence ID" value="CAB3754862.1"/>
    <property type="molecule type" value="Genomic_DNA"/>
</dbReference>
<dbReference type="EC" id="1.18.1.2" evidence="7"/>
<name>A0A6J5DNS4_9BURK</name>
<feature type="domain" description="Reductase C-terminal" evidence="6">
    <location>
        <begin position="320"/>
        <end position="408"/>
    </location>
</feature>
<accession>A0A6J5DNS4</accession>
<keyword evidence="3" id="KW-0274">FAD</keyword>
<dbReference type="AlphaFoldDB" id="A0A6J5DNS4"/>
<dbReference type="Pfam" id="PF14759">
    <property type="entry name" value="Reductase_C"/>
    <property type="match status" value="1"/>
</dbReference>
<keyword evidence="2" id="KW-0285">Flavoprotein</keyword>
<proteinExistence type="predicted"/>
<dbReference type="InterPro" id="IPR023753">
    <property type="entry name" value="FAD/NAD-binding_dom"/>
</dbReference>
<dbReference type="PRINTS" id="PR00411">
    <property type="entry name" value="PNDRDTASEI"/>
</dbReference>
<dbReference type="InterPro" id="IPR050446">
    <property type="entry name" value="FAD-oxidoreductase/Apoptosis"/>
</dbReference>
<dbReference type="PANTHER" id="PTHR43557">
    <property type="entry name" value="APOPTOSIS-INDUCING FACTOR 1"/>
    <property type="match status" value="1"/>
</dbReference>
<dbReference type="Gene3D" id="3.50.50.60">
    <property type="entry name" value="FAD/NAD(P)-binding domain"/>
    <property type="match status" value="2"/>
</dbReference>